<feature type="transmembrane region" description="Helical" evidence="1">
    <location>
        <begin position="44"/>
        <end position="67"/>
    </location>
</feature>
<reference evidence="2 3" key="1">
    <citation type="journal article" date="2015" name="Microbiome">
        <title>Genomic resolution of linkages in carbon, nitrogen, and sulfur cycling among widespread estuary sediment bacteria.</title>
        <authorList>
            <person name="Baker B.J."/>
            <person name="Lazar C.S."/>
            <person name="Teske A.P."/>
            <person name="Dick G.J."/>
        </authorList>
    </citation>
    <scope>NUCLEOTIDE SEQUENCE [LARGE SCALE GENOMIC DNA]</scope>
    <source>
        <strain evidence="2">SM1_77</strain>
    </source>
</reference>
<evidence type="ECO:0000256" key="1">
    <source>
        <dbReference type="SAM" id="Phobius"/>
    </source>
</evidence>
<comment type="caution">
    <text evidence="2">The sequence shown here is derived from an EMBL/GenBank/DDBJ whole genome shotgun (WGS) entry which is preliminary data.</text>
</comment>
<keyword evidence="1" id="KW-0812">Transmembrane</keyword>
<evidence type="ECO:0000313" key="2">
    <source>
        <dbReference type="EMBL" id="KPL14682.1"/>
    </source>
</evidence>
<proteinExistence type="predicted"/>
<gene>
    <name evidence="2" type="ORF">AMJ74_02885</name>
</gene>
<organism evidence="2 3">
    <name type="scientific">candidate division WOR_3 bacterium SM1_77</name>
    <dbReference type="NCBI Taxonomy" id="1703778"/>
    <lineage>
        <taxon>Bacteria</taxon>
        <taxon>Bacteria division WOR-3</taxon>
    </lineage>
</organism>
<dbReference type="AlphaFoldDB" id="A0A0S8JZF3"/>
<feature type="transmembrane region" description="Helical" evidence="1">
    <location>
        <begin position="7"/>
        <end position="32"/>
    </location>
</feature>
<dbReference type="PROSITE" id="PS51257">
    <property type="entry name" value="PROKAR_LIPOPROTEIN"/>
    <property type="match status" value="1"/>
</dbReference>
<keyword evidence="1" id="KW-1133">Transmembrane helix</keyword>
<protein>
    <submittedName>
        <fullName evidence="2">Uncharacterized protein</fullName>
    </submittedName>
</protein>
<feature type="transmembrane region" description="Helical" evidence="1">
    <location>
        <begin position="79"/>
        <end position="100"/>
    </location>
</feature>
<accession>A0A0S8JZF3</accession>
<sequence length="210" mass="24233">MKLWLKYANLLAIAGTAWMACVIFTMRISPVLVRSFSGYHSVRIVLALTEIIFSLFLLFFFICLLIYNSRVKSHMRAGYTTWAAVLGALWMLLVAILHRFPTCWRWFATQGSGLVLTVTQVVFTLPFLIFFILFYLKFNDGDYTIRLHAATIVAIVGAAWLLLVSATRISPVVWRWLIHSGIRKFMIITEPLVAFSLLFFLIMFYFEPEI</sequence>
<dbReference type="EMBL" id="LJVE01000039">
    <property type="protein sequence ID" value="KPL14682.1"/>
    <property type="molecule type" value="Genomic_DNA"/>
</dbReference>
<feature type="transmembrane region" description="Helical" evidence="1">
    <location>
        <begin position="185"/>
        <end position="206"/>
    </location>
</feature>
<name>A0A0S8JZF3_UNCW3</name>
<evidence type="ECO:0000313" key="3">
    <source>
        <dbReference type="Proteomes" id="UP000050975"/>
    </source>
</evidence>
<feature type="transmembrane region" description="Helical" evidence="1">
    <location>
        <begin position="147"/>
        <end position="165"/>
    </location>
</feature>
<keyword evidence="1" id="KW-0472">Membrane</keyword>
<dbReference type="Proteomes" id="UP000050975">
    <property type="component" value="Unassembled WGS sequence"/>
</dbReference>
<feature type="transmembrane region" description="Helical" evidence="1">
    <location>
        <begin position="112"/>
        <end position="135"/>
    </location>
</feature>